<feature type="non-terminal residue" evidence="1">
    <location>
        <position position="1"/>
    </location>
</feature>
<evidence type="ECO:0000313" key="2">
    <source>
        <dbReference type="Proteomes" id="UP000696485"/>
    </source>
</evidence>
<accession>A0A9P5S9K9</accession>
<comment type="caution">
    <text evidence="1">The sequence shown here is derived from an EMBL/GenBank/DDBJ whole genome shotgun (WGS) entry which is preliminary data.</text>
</comment>
<dbReference type="AlphaFoldDB" id="A0A9P5S9K9"/>
<reference evidence="1" key="1">
    <citation type="journal article" date="2020" name="Fungal Divers.">
        <title>Resolving the Mortierellaceae phylogeny through synthesis of multi-gene phylogenetics and phylogenomics.</title>
        <authorList>
            <person name="Vandepol N."/>
            <person name="Liber J."/>
            <person name="Desiro A."/>
            <person name="Na H."/>
            <person name="Kennedy M."/>
            <person name="Barry K."/>
            <person name="Grigoriev I.V."/>
            <person name="Miller A.N."/>
            <person name="O'Donnell K."/>
            <person name="Stajich J.E."/>
            <person name="Bonito G."/>
        </authorList>
    </citation>
    <scope>NUCLEOTIDE SEQUENCE</scope>
    <source>
        <strain evidence="1">NVP1</strain>
    </source>
</reference>
<name>A0A9P5S9K9_9FUNG</name>
<gene>
    <name evidence="1" type="ORF">BG006_002733</name>
</gene>
<organism evidence="1 2">
    <name type="scientific">Podila minutissima</name>
    <dbReference type="NCBI Taxonomy" id="64525"/>
    <lineage>
        <taxon>Eukaryota</taxon>
        <taxon>Fungi</taxon>
        <taxon>Fungi incertae sedis</taxon>
        <taxon>Mucoromycota</taxon>
        <taxon>Mortierellomycotina</taxon>
        <taxon>Mortierellomycetes</taxon>
        <taxon>Mortierellales</taxon>
        <taxon>Mortierellaceae</taxon>
        <taxon>Podila</taxon>
    </lineage>
</organism>
<keyword evidence="2" id="KW-1185">Reference proteome</keyword>
<sequence>DEIEFLCCRLECVECLIDDHFNSTDDQAIMTQSALQHYCPTQSELEAFHQLKPEMPIEFFTKALFTEAEFTKNICEFPKNVYMDGCKAPRIPQIITKNISFSTKHDTQLHDVQEWCTEITCPVDFFYH</sequence>
<dbReference type="EMBL" id="JAAAUY010001678">
    <property type="protein sequence ID" value="KAF9320677.1"/>
    <property type="molecule type" value="Genomic_DNA"/>
</dbReference>
<evidence type="ECO:0000313" key="1">
    <source>
        <dbReference type="EMBL" id="KAF9320677.1"/>
    </source>
</evidence>
<dbReference type="Proteomes" id="UP000696485">
    <property type="component" value="Unassembled WGS sequence"/>
</dbReference>
<proteinExistence type="predicted"/>
<protein>
    <submittedName>
        <fullName evidence="1">Uncharacterized protein</fullName>
    </submittedName>
</protein>